<dbReference type="OrthoDB" id="9805976at2"/>
<dbReference type="SUPFAM" id="SSF52218">
    <property type="entry name" value="Flavoproteins"/>
    <property type="match status" value="1"/>
</dbReference>
<keyword evidence="2" id="KW-0288">FMN</keyword>
<dbReference type="PANTHER" id="PTHR43278">
    <property type="entry name" value="NAD(P)H-DEPENDENT FMN-CONTAINING OXIDOREDUCTASE YWQN-RELATED"/>
    <property type="match status" value="1"/>
</dbReference>
<dbReference type="InterPro" id="IPR005025">
    <property type="entry name" value="FMN_Rdtase-like_dom"/>
</dbReference>
<dbReference type="RefSeq" id="WP_072831131.1">
    <property type="nucleotide sequence ID" value="NZ_FQXP01000004.1"/>
</dbReference>
<dbReference type="PANTHER" id="PTHR43278:SF1">
    <property type="entry name" value="IRON-SULFUR FLAVOPROTEIN MJ1083"/>
    <property type="match status" value="1"/>
</dbReference>
<protein>
    <submittedName>
        <fullName evidence="4">Multimeric flavodoxin WrbA</fullName>
    </submittedName>
</protein>
<accession>A0A1M5VDV4</accession>
<gene>
    <name evidence="4" type="ORF">SAMN02745196_01249</name>
</gene>
<dbReference type="Proteomes" id="UP000184526">
    <property type="component" value="Unassembled WGS sequence"/>
</dbReference>
<evidence type="ECO:0000313" key="4">
    <source>
        <dbReference type="EMBL" id="SHH73427.1"/>
    </source>
</evidence>
<evidence type="ECO:0000259" key="3">
    <source>
        <dbReference type="Pfam" id="PF03358"/>
    </source>
</evidence>
<dbReference type="Gene3D" id="3.40.50.360">
    <property type="match status" value="1"/>
</dbReference>
<dbReference type="EMBL" id="FQXP01000004">
    <property type="protein sequence ID" value="SHH73427.1"/>
    <property type="molecule type" value="Genomic_DNA"/>
</dbReference>
<dbReference type="AlphaFoldDB" id="A0A1M5VDV4"/>
<dbReference type="Pfam" id="PF03358">
    <property type="entry name" value="FMN_red"/>
    <property type="match status" value="1"/>
</dbReference>
<sequence>MKAICIIGSPKSNGSTACIMDTIIEGMKESNIEVRRYVLGDMDINYCKGCMQCYKTKKCIQDDDMNIIIEDLLDADIVLIASPSYWGDVTGQLKVFFDRSTPLSDTNGETLVPKGKIGVSIAVRTGTRVEENIHLINTIEHYYGHLGINPVEGFTVERVQFKEDFKQNAEKVKEALDLGKRLVGFSKNNQE</sequence>
<dbReference type="GO" id="GO:0016491">
    <property type="term" value="F:oxidoreductase activity"/>
    <property type="evidence" value="ECO:0007669"/>
    <property type="project" value="InterPro"/>
</dbReference>
<evidence type="ECO:0000313" key="5">
    <source>
        <dbReference type="Proteomes" id="UP000184526"/>
    </source>
</evidence>
<organism evidence="4 5">
    <name type="scientific">Clostridium collagenovorans DSM 3089</name>
    <dbReference type="NCBI Taxonomy" id="1121306"/>
    <lineage>
        <taxon>Bacteria</taxon>
        <taxon>Bacillati</taxon>
        <taxon>Bacillota</taxon>
        <taxon>Clostridia</taxon>
        <taxon>Eubacteriales</taxon>
        <taxon>Clostridiaceae</taxon>
        <taxon>Clostridium</taxon>
    </lineage>
</organism>
<dbReference type="InterPro" id="IPR029039">
    <property type="entry name" value="Flavoprotein-like_sf"/>
</dbReference>
<keyword evidence="5" id="KW-1185">Reference proteome</keyword>
<proteinExistence type="predicted"/>
<dbReference type="STRING" id="1121306.SAMN02745196_01249"/>
<feature type="domain" description="NADPH-dependent FMN reductase-like" evidence="3">
    <location>
        <begin position="1"/>
        <end position="124"/>
    </location>
</feature>
<keyword evidence="1" id="KW-0285">Flavoprotein</keyword>
<reference evidence="4 5" key="1">
    <citation type="submission" date="2016-11" db="EMBL/GenBank/DDBJ databases">
        <authorList>
            <person name="Jaros S."/>
            <person name="Januszkiewicz K."/>
            <person name="Wedrychowicz H."/>
        </authorList>
    </citation>
    <scope>NUCLEOTIDE SEQUENCE [LARGE SCALE GENOMIC DNA]</scope>
    <source>
        <strain evidence="4 5">DSM 3089</strain>
    </source>
</reference>
<evidence type="ECO:0000256" key="1">
    <source>
        <dbReference type="ARBA" id="ARBA00022630"/>
    </source>
</evidence>
<evidence type="ECO:0000256" key="2">
    <source>
        <dbReference type="ARBA" id="ARBA00022643"/>
    </source>
</evidence>
<name>A0A1M5VDV4_9CLOT</name>
<dbReference type="InterPro" id="IPR051796">
    <property type="entry name" value="ISF_SsuE-like"/>
</dbReference>